<dbReference type="Gene3D" id="3.30.9.10">
    <property type="entry name" value="D-Amino Acid Oxidase, subunit A, domain 2"/>
    <property type="match status" value="1"/>
</dbReference>
<evidence type="ECO:0000313" key="2">
    <source>
        <dbReference type="EMBL" id="EDY17337.1"/>
    </source>
</evidence>
<dbReference type="PANTHER" id="PTHR46865">
    <property type="entry name" value="OXIDOREDUCTASE-RELATED"/>
    <property type="match status" value="1"/>
</dbReference>
<dbReference type="AlphaFoldDB" id="B4D8E4"/>
<evidence type="ECO:0000313" key="3">
    <source>
        <dbReference type="Proteomes" id="UP000005824"/>
    </source>
</evidence>
<dbReference type="FunCoup" id="B4D8E4">
    <property type="interactions" value="380"/>
</dbReference>
<dbReference type="GO" id="GO:0004497">
    <property type="term" value="F:monooxygenase activity"/>
    <property type="evidence" value="ECO:0007669"/>
    <property type="project" value="UniProtKB-KW"/>
</dbReference>
<feature type="domain" description="FAD-binding" evidence="1">
    <location>
        <begin position="8"/>
        <end position="331"/>
    </location>
</feature>
<dbReference type="SUPFAM" id="SSF51905">
    <property type="entry name" value="FAD/NAD(P)-binding domain"/>
    <property type="match status" value="1"/>
</dbReference>
<dbReference type="InterPro" id="IPR036188">
    <property type="entry name" value="FAD/NAD-bd_sf"/>
</dbReference>
<dbReference type="PANTHER" id="PTHR46865:SF2">
    <property type="entry name" value="MONOOXYGENASE"/>
    <property type="match status" value="1"/>
</dbReference>
<proteinExistence type="predicted"/>
<dbReference type="InterPro" id="IPR002938">
    <property type="entry name" value="FAD-bd"/>
</dbReference>
<dbReference type="STRING" id="497964.CfE428DRAFT_5184"/>
<evidence type="ECO:0000259" key="1">
    <source>
        <dbReference type="Pfam" id="PF01494"/>
    </source>
</evidence>
<protein>
    <submittedName>
        <fullName evidence="2">Monooxygenase FAD-binding</fullName>
    </submittedName>
</protein>
<gene>
    <name evidence="2" type="ORF">CfE428DRAFT_5184</name>
</gene>
<dbReference type="Pfam" id="PF01494">
    <property type="entry name" value="FAD_binding_3"/>
    <property type="match status" value="1"/>
</dbReference>
<dbReference type="PRINTS" id="PR00420">
    <property type="entry name" value="RNGMNOXGNASE"/>
</dbReference>
<reference evidence="2 3" key="1">
    <citation type="journal article" date="2011" name="J. Bacteriol.">
        <title>Genome sequence of Chthoniobacter flavus Ellin428, an aerobic heterotrophic soil bacterium.</title>
        <authorList>
            <person name="Kant R."/>
            <person name="van Passel M.W."/>
            <person name="Palva A."/>
            <person name="Lucas S."/>
            <person name="Lapidus A."/>
            <person name="Glavina Del Rio T."/>
            <person name="Dalin E."/>
            <person name="Tice H."/>
            <person name="Bruce D."/>
            <person name="Goodwin L."/>
            <person name="Pitluck S."/>
            <person name="Larimer F.W."/>
            <person name="Land M.L."/>
            <person name="Hauser L."/>
            <person name="Sangwan P."/>
            <person name="de Vos W.M."/>
            <person name="Janssen P.H."/>
            <person name="Smidt H."/>
        </authorList>
    </citation>
    <scope>NUCLEOTIDE SEQUENCE [LARGE SCALE GENOMIC DNA]</scope>
    <source>
        <strain evidence="2 3">Ellin428</strain>
    </source>
</reference>
<sequence length="391" mass="42714">MTEPLRIGICGFGVAGGALAVMLARDGHQVTLLERAPKVGPVGAGFLLQPSGQQILAQLGLFETVARRSARIERLEAFTETGRQLTDLRYGRLARGMCAYGVQRGVLFSVLHEAAAAAGVTITLAAEIAGVVETETDVRVRDVAGREFGPFDLIVGSDGSRSWLRTWLNPSANGRREYIHGALWGSGRLDSPHDALHQVARSARQLLGLLPIGEGRVAFFWGLRCDALDPLRQRGYASFREEVAALCPRALPVVDELGSFEQLSFAGYLHALPRRVHSRRVVLTGDAAHAMSPHLGQGANLALLDAECLARLLAQGPLDEALPRYALERRAHSRYLALLSQMLSPFFQSDSRLLGWGRDLALPLLCAEPWMRRQMELSVAGLKRGFFDRLI</sequence>
<comment type="caution">
    <text evidence="2">The sequence shown here is derived from an EMBL/GenBank/DDBJ whole genome shotgun (WGS) entry which is preliminary data.</text>
</comment>
<keyword evidence="3" id="KW-1185">Reference proteome</keyword>
<organism evidence="2 3">
    <name type="scientific">Chthoniobacter flavus Ellin428</name>
    <dbReference type="NCBI Taxonomy" id="497964"/>
    <lineage>
        <taxon>Bacteria</taxon>
        <taxon>Pseudomonadati</taxon>
        <taxon>Verrucomicrobiota</taxon>
        <taxon>Spartobacteria</taxon>
        <taxon>Chthoniobacterales</taxon>
        <taxon>Chthoniobacteraceae</taxon>
        <taxon>Chthoniobacter</taxon>
    </lineage>
</organism>
<accession>B4D8E4</accession>
<dbReference type="EMBL" id="ABVL01000021">
    <property type="protein sequence ID" value="EDY17337.1"/>
    <property type="molecule type" value="Genomic_DNA"/>
</dbReference>
<keyword evidence="2" id="KW-0560">Oxidoreductase</keyword>
<dbReference type="RefSeq" id="WP_006982505.1">
    <property type="nucleotide sequence ID" value="NZ_ABVL01000021.1"/>
</dbReference>
<name>B4D8E4_9BACT</name>
<keyword evidence="2" id="KW-0503">Monooxygenase</keyword>
<dbReference type="eggNOG" id="COG0654">
    <property type="taxonomic scope" value="Bacteria"/>
</dbReference>
<dbReference type="InParanoid" id="B4D8E4"/>
<dbReference type="Proteomes" id="UP000005824">
    <property type="component" value="Unassembled WGS sequence"/>
</dbReference>
<dbReference type="Gene3D" id="3.50.50.60">
    <property type="entry name" value="FAD/NAD(P)-binding domain"/>
    <property type="match status" value="1"/>
</dbReference>
<dbReference type="GO" id="GO:0071949">
    <property type="term" value="F:FAD binding"/>
    <property type="evidence" value="ECO:0007669"/>
    <property type="project" value="InterPro"/>
</dbReference>
<dbReference type="InterPro" id="IPR051704">
    <property type="entry name" value="FAD_aromatic-hydroxylase"/>
</dbReference>